<evidence type="ECO:0000313" key="1">
    <source>
        <dbReference type="EMBL" id="MDO1558842.1"/>
    </source>
</evidence>
<comment type="caution">
    <text evidence="1">The sequence shown here is derived from an EMBL/GenBank/DDBJ whole genome shotgun (WGS) entry which is preliminary data.</text>
</comment>
<sequence>MSRRHATPQLSLDLPPSEPTSAAVVGASNAEAIHALAAWPMEPGALALVGPAGCGKSLIAQGWAERVGAFAMRGAEADLADLPELEGRPVLLDEASEASDETLFHLLNLALLPGGALLLVDRAPPSTWQAALPDLRSRLDALRVLTVEAPDDAVLSGMLIRSFEARGLRPPEDLIAYLVRRIERTPAAVIRIAADLDHFAQGRGVTRSLAVAFFAQEHESGDLLD</sequence>
<dbReference type="InterPro" id="IPR027417">
    <property type="entry name" value="P-loop_NTPase"/>
</dbReference>
<dbReference type="SUPFAM" id="SSF52540">
    <property type="entry name" value="P-loop containing nucleoside triphosphate hydrolases"/>
    <property type="match status" value="1"/>
</dbReference>
<organism evidence="1 2">
    <name type="scientific">Peiella sedimenti</name>
    <dbReference type="NCBI Taxonomy" id="3061083"/>
    <lineage>
        <taxon>Bacteria</taxon>
        <taxon>Pseudomonadati</taxon>
        <taxon>Pseudomonadota</taxon>
        <taxon>Alphaproteobacteria</taxon>
        <taxon>Caulobacterales</taxon>
        <taxon>Caulobacteraceae</taxon>
        <taxon>Peiella</taxon>
    </lineage>
</organism>
<gene>
    <name evidence="1" type="ORF">Q0812_05310</name>
</gene>
<name>A0ABT8SJX0_9CAUL</name>
<dbReference type="Gene3D" id="1.10.8.60">
    <property type="match status" value="1"/>
</dbReference>
<reference evidence="1" key="1">
    <citation type="submission" date="2023-07" db="EMBL/GenBank/DDBJ databases">
        <title>Brevundimonas soil sp. nov., isolated from the soil of chemical plant.</title>
        <authorList>
            <person name="Wu N."/>
        </authorList>
    </citation>
    <scope>NUCLEOTIDE SEQUENCE</scope>
    <source>
        <strain evidence="1">XZ-24</strain>
    </source>
</reference>
<evidence type="ECO:0000313" key="2">
    <source>
        <dbReference type="Proteomes" id="UP001169063"/>
    </source>
</evidence>
<dbReference type="RefSeq" id="WP_302109277.1">
    <property type="nucleotide sequence ID" value="NZ_JAUKTR010000002.1"/>
</dbReference>
<keyword evidence="2" id="KW-1185">Reference proteome</keyword>
<dbReference type="EMBL" id="JAUKTR010000002">
    <property type="protein sequence ID" value="MDO1558842.1"/>
    <property type="molecule type" value="Genomic_DNA"/>
</dbReference>
<protein>
    <submittedName>
        <fullName evidence="1">Chromosomal replication initiator DnaA</fullName>
    </submittedName>
</protein>
<accession>A0ABT8SJX0</accession>
<dbReference type="Gene3D" id="3.40.50.300">
    <property type="entry name" value="P-loop containing nucleotide triphosphate hydrolases"/>
    <property type="match status" value="1"/>
</dbReference>
<dbReference type="Proteomes" id="UP001169063">
    <property type="component" value="Unassembled WGS sequence"/>
</dbReference>
<proteinExistence type="predicted"/>